<reference evidence="2 3" key="1">
    <citation type="submission" date="2019-05" db="EMBL/GenBank/DDBJ databases">
        <title>Emergence of the Ug99 lineage of the wheat stem rust pathogen through somatic hybridization.</title>
        <authorList>
            <person name="Li F."/>
            <person name="Upadhyaya N.M."/>
            <person name="Sperschneider J."/>
            <person name="Matny O."/>
            <person name="Nguyen-Phuc H."/>
            <person name="Mago R."/>
            <person name="Raley C."/>
            <person name="Miller M.E."/>
            <person name="Silverstein K.A.T."/>
            <person name="Henningsen E."/>
            <person name="Hirsch C.D."/>
            <person name="Visser B."/>
            <person name="Pretorius Z.A."/>
            <person name="Steffenson B.J."/>
            <person name="Schwessinger B."/>
            <person name="Dodds P.N."/>
            <person name="Figueroa M."/>
        </authorList>
    </citation>
    <scope>NUCLEOTIDE SEQUENCE [LARGE SCALE GENOMIC DNA]</scope>
    <source>
        <strain evidence="2">21-0</strain>
    </source>
</reference>
<evidence type="ECO:0000313" key="3">
    <source>
        <dbReference type="Proteomes" id="UP000324748"/>
    </source>
</evidence>
<evidence type="ECO:0008006" key="4">
    <source>
        <dbReference type="Google" id="ProtNLM"/>
    </source>
</evidence>
<feature type="signal peptide" evidence="1">
    <location>
        <begin position="1"/>
        <end position="18"/>
    </location>
</feature>
<evidence type="ECO:0000256" key="1">
    <source>
        <dbReference type="SAM" id="SignalP"/>
    </source>
</evidence>
<organism evidence="2 3">
    <name type="scientific">Puccinia graminis f. sp. tritici</name>
    <dbReference type="NCBI Taxonomy" id="56615"/>
    <lineage>
        <taxon>Eukaryota</taxon>
        <taxon>Fungi</taxon>
        <taxon>Dikarya</taxon>
        <taxon>Basidiomycota</taxon>
        <taxon>Pucciniomycotina</taxon>
        <taxon>Pucciniomycetes</taxon>
        <taxon>Pucciniales</taxon>
        <taxon>Pucciniaceae</taxon>
        <taxon>Puccinia</taxon>
    </lineage>
</organism>
<dbReference type="AlphaFoldDB" id="A0A5B0QDI5"/>
<accession>A0A5B0QDI5</accession>
<evidence type="ECO:0000313" key="2">
    <source>
        <dbReference type="EMBL" id="KAA1110993.1"/>
    </source>
</evidence>
<protein>
    <recommendedName>
        <fullName evidence="4">Secreted protein</fullName>
    </recommendedName>
</protein>
<comment type="caution">
    <text evidence="2">The sequence shown here is derived from an EMBL/GenBank/DDBJ whole genome shotgun (WGS) entry which is preliminary data.</text>
</comment>
<keyword evidence="3" id="KW-1185">Reference proteome</keyword>
<dbReference type="Proteomes" id="UP000324748">
    <property type="component" value="Unassembled WGS sequence"/>
</dbReference>
<dbReference type="EMBL" id="VSWC01000027">
    <property type="protein sequence ID" value="KAA1110993.1"/>
    <property type="molecule type" value="Genomic_DNA"/>
</dbReference>
<name>A0A5B0QDI5_PUCGR</name>
<keyword evidence="1" id="KW-0732">Signal</keyword>
<sequence>MNIINIVAPIALFSQLFAMNIPAEDSAPVFDSQTGVQIVKATGPSPDAPPNCPHCKKHTHKYCGPPNGPNDPNANPGN</sequence>
<proteinExistence type="predicted"/>
<gene>
    <name evidence="2" type="ORF">PGT21_035474</name>
</gene>
<feature type="chain" id="PRO_5022853077" description="Secreted protein" evidence="1">
    <location>
        <begin position="19"/>
        <end position="78"/>
    </location>
</feature>